<keyword evidence="3" id="KW-1185">Reference proteome</keyword>
<accession>A0ABS9NCS8</accession>
<evidence type="ECO:0000313" key="2">
    <source>
        <dbReference type="EMBL" id="MCG5447535.1"/>
    </source>
</evidence>
<organism evidence="2 3">
    <name type="scientific">Micromonospora trifolii</name>
    <dbReference type="NCBI Taxonomy" id="2911208"/>
    <lineage>
        <taxon>Bacteria</taxon>
        <taxon>Bacillati</taxon>
        <taxon>Actinomycetota</taxon>
        <taxon>Actinomycetes</taxon>
        <taxon>Micromonosporales</taxon>
        <taxon>Micromonosporaceae</taxon>
        <taxon>Micromonospora</taxon>
    </lineage>
</organism>
<dbReference type="RefSeq" id="WP_238682326.1">
    <property type="nucleotide sequence ID" value="NZ_JAKKFD010000082.1"/>
</dbReference>
<gene>
    <name evidence="2" type="ORF">NIE79_006471</name>
</gene>
<feature type="compositionally biased region" description="Basic and acidic residues" evidence="1">
    <location>
        <begin position="334"/>
        <end position="343"/>
    </location>
</feature>
<feature type="region of interest" description="Disordered" evidence="1">
    <location>
        <begin position="295"/>
        <end position="356"/>
    </location>
</feature>
<proteinExistence type="predicted"/>
<protein>
    <recommendedName>
        <fullName evidence="4">KfrA N-terminal DNA-binding domain-containing protein</fullName>
    </recommendedName>
</protein>
<feature type="compositionally biased region" description="Acidic residues" evidence="1">
    <location>
        <begin position="346"/>
        <end position="356"/>
    </location>
</feature>
<dbReference type="Gene3D" id="1.10.287.1490">
    <property type="match status" value="1"/>
</dbReference>
<sequence>MNTLRPPVNPLSDALRELIRIRHGKEYGSMRRLADKVQQATDGSDPYKTISRQLDGRPRWQLVEWVLDHCAPDDAEEGWREHHAVRLAGIYYAVHQERPPRYTGKLIVNGAVVEDAISSPEEARDPTTRVLLLQDEIARLQQSFERGEELSAQLRDQVTGLQGQLDSLQKDYTALESTHDVFRQTKQELDGLVTTLQQRVRTAEETAESLERRVRSAHEEAIFSQAALEQKKIEHQELEQRELQTRVDLAEARDIADRRYHELDDYRKESDEAQHRLRTQIVNLQRDIVELRERFQGLDSRTPNRPPPSPTPPTVTTPSPSRPPAADTPKPRQAGHDGRRGPEYDWMGEDDQNFFT</sequence>
<name>A0ABS9NCS8_9ACTN</name>
<evidence type="ECO:0000313" key="3">
    <source>
        <dbReference type="Proteomes" id="UP001201629"/>
    </source>
</evidence>
<dbReference type="EMBL" id="JAKKFD010000082">
    <property type="protein sequence ID" value="MCG5447535.1"/>
    <property type="molecule type" value="Genomic_DNA"/>
</dbReference>
<evidence type="ECO:0008006" key="4">
    <source>
        <dbReference type="Google" id="ProtNLM"/>
    </source>
</evidence>
<reference evidence="2 3" key="1">
    <citation type="submission" date="2022-01" db="EMBL/GenBank/DDBJ databases">
        <authorList>
            <person name="Riesco R."/>
            <person name="Trujillo M.E."/>
        </authorList>
    </citation>
    <scope>NUCLEOTIDE SEQUENCE [LARGE SCALE GENOMIC DNA]</scope>
    <source>
        <strain evidence="2 3">NIE79</strain>
    </source>
</reference>
<feature type="compositionally biased region" description="Pro residues" evidence="1">
    <location>
        <begin position="304"/>
        <end position="323"/>
    </location>
</feature>
<comment type="caution">
    <text evidence="2">The sequence shown here is derived from an EMBL/GenBank/DDBJ whole genome shotgun (WGS) entry which is preliminary data.</text>
</comment>
<evidence type="ECO:0000256" key="1">
    <source>
        <dbReference type="SAM" id="MobiDB-lite"/>
    </source>
</evidence>
<dbReference type="Proteomes" id="UP001201629">
    <property type="component" value="Unassembled WGS sequence"/>
</dbReference>